<dbReference type="EMBL" id="HACA01004086">
    <property type="protein sequence ID" value="CDW21447.1"/>
    <property type="molecule type" value="Transcribed_RNA"/>
</dbReference>
<evidence type="ECO:0000313" key="1">
    <source>
        <dbReference type="EMBL" id="CDW21447.1"/>
    </source>
</evidence>
<dbReference type="AlphaFoldDB" id="A0A0K2T778"/>
<name>A0A0K2T778_LEPSM</name>
<sequence length="43" mass="5060">MIVIQKLCHGQSTYTSFWHFFSYLTPPICARTLCITPPKLMRE</sequence>
<proteinExistence type="predicted"/>
<reference evidence="1" key="1">
    <citation type="submission" date="2014-05" db="EMBL/GenBank/DDBJ databases">
        <authorList>
            <person name="Chronopoulou M."/>
        </authorList>
    </citation>
    <scope>NUCLEOTIDE SEQUENCE</scope>
    <source>
        <tissue evidence="1">Whole organism</tissue>
    </source>
</reference>
<accession>A0A0K2T778</accession>
<protein>
    <submittedName>
        <fullName evidence="1">Uncharacterized protein</fullName>
    </submittedName>
</protein>
<organism evidence="1">
    <name type="scientific">Lepeophtheirus salmonis</name>
    <name type="common">Salmon louse</name>
    <name type="synonym">Caligus salmonis</name>
    <dbReference type="NCBI Taxonomy" id="72036"/>
    <lineage>
        <taxon>Eukaryota</taxon>
        <taxon>Metazoa</taxon>
        <taxon>Ecdysozoa</taxon>
        <taxon>Arthropoda</taxon>
        <taxon>Crustacea</taxon>
        <taxon>Multicrustacea</taxon>
        <taxon>Hexanauplia</taxon>
        <taxon>Copepoda</taxon>
        <taxon>Siphonostomatoida</taxon>
        <taxon>Caligidae</taxon>
        <taxon>Lepeophtheirus</taxon>
    </lineage>
</organism>